<accession>A0A1S9RYW4</accession>
<feature type="region of interest" description="Disordered" evidence="1">
    <location>
        <begin position="595"/>
        <end position="669"/>
    </location>
</feature>
<dbReference type="GO" id="GO:0046983">
    <property type="term" value="F:protein dimerization activity"/>
    <property type="evidence" value="ECO:0007669"/>
    <property type="project" value="InterPro"/>
</dbReference>
<dbReference type="SMART" id="SM00353">
    <property type="entry name" value="HLH"/>
    <property type="match status" value="2"/>
</dbReference>
<organism evidence="3 4">
    <name type="scientific">Penicillium brasilianum</name>
    <dbReference type="NCBI Taxonomy" id="104259"/>
    <lineage>
        <taxon>Eukaryota</taxon>
        <taxon>Fungi</taxon>
        <taxon>Dikarya</taxon>
        <taxon>Ascomycota</taxon>
        <taxon>Pezizomycotina</taxon>
        <taxon>Eurotiomycetes</taxon>
        <taxon>Eurotiomycetidae</taxon>
        <taxon>Eurotiales</taxon>
        <taxon>Aspergillaceae</taxon>
        <taxon>Penicillium</taxon>
    </lineage>
</organism>
<dbReference type="Proteomes" id="UP000190744">
    <property type="component" value="Unassembled WGS sequence"/>
</dbReference>
<proteinExistence type="predicted"/>
<dbReference type="InterPro" id="IPR011598">
    <property type="entry name" value="bHLH_dom"/>
</dbReference>
<dbReference type="CDD" id="cd11392">
    <property type="entry name" value="bHLH_ScPHO4_like"/>
    <property type="match status" value="2"/>
</dbReference>
<feature type="region of interest" description="Disordered" evidence="1">
    <location>
        <begin position="349"/>
        <end position="370"/>
    </location>
</feature>
<evidence type="ECO:0000256" key="1">
    <source>
        <dbReference type="SAM" id="MobiDB-lite"/>
    </source>
</evidence>
<dbReference type="EMBL" id="LJBN01000099">
    <property type="protein sequence ID" value="OOQ90148.1"/>
    <property type="molecule type" value="Genomic_DNA"/>
</dbReference>
<dbReference type="PANTHER" id="PTHR36167:SF4">
    <property type="entry name" value="FUNGAL N-TERMINAL DOMAIN-CONTAINING PROTEIN"/>
    <property type="match status" value="1"/>
</dbReference>
<dbReference type="PANTHER" id="PTHR36167">
    <property type="entry name" value="C2H2 FINGER DOMAIN TRANSCRIPTION FACTOR (EUROFUNG)-RELATED"/>
    <property type="match status" value="1"/>
</dbReference>
<evidence type="ECO:0000313" key="4">
    <source>
        <dbReference type="Proteomes" id="UP000190744"/>
    </source>
</evidence>
<protein>
    <recommendedName>
        <fullName evidence="2">BHLH domain-containing protein</fullName>
    </recommendedName>
</protein>
<comment type="caution">
    <text evidence="3">The sequence shown here is derived from an EMBL/GenBank/DDBJ whole genome shotgun (WGS) entry which is preliminary data.</text>
</comment>
<evidence type="ECO:0000313" key="3">
    <source>
        <dbReference type="EMBL" id="OOQ90148.1"/>
    </source>
</evidence>
<dbReference type="AlphaFoldDB" id="A0A1S9RYW4"/>
<dbReference type="SUPFAM" id="SSF56112">
    <property type="entry name" value="Protein kinase-like (PK-like)"/>
    <property type="match status" value="1"/>
</dbReference>
<dbReference type="PROSITE" id="PS50888">
    <property type="entry name" value="BHLH"/>
    <property type="match status" value="1"/>
</dbReference>
<dbReference type="Gene3D" id="4.10.280.10">
    <property type="entry name" value="Helix-loop-helix DNA-binding domain"/>
    <property type="match status" value="2"/>
</dbReference>
<gene>
    <name evidence="3" type="ORF">PEBR_05305</name>
</gene>
<dbReference type="Pfam" id="PF17111">
    <property type="entry name" value="PigL_N"/>
    <property type="match status" value="1"/>
</dbReference>
<reference evidence="4" key="1">
    <citation type="submission" date="2015-09" db="EMBL/GenBank/DDBJ databases">
        <authorList>
            <person name="Fill T.P."/>
            <person name="Baretta J.F."/>
            <person name="de Almeida L.G."/>
            <person name="Rocha M."/>
            <person name="de Souza D.H."/>
            <person name="Malavazi I."/>
            <person name="Cerdeira L.T."/>
            <person name="Hong H."/>
            <person name="Samborskyy M."/>
            <person name="de Vasconcelos A.T."/>
            <person name="Leadlay P."/>
            <person name="Rodrigues-Filho E."/>
        </authorList>
    </citation>
    <scope>NUCLEOTIDE SEQUENCE [LARGE SCALE GENOMIC DNA]</scope>
    <source>
        <strain evidence="4">LaBioMMi 136</strain>
    </source>
</reference>
<dbReference type="InterPro" id="IPR036638">
    <property type="entry name" value="HLH_DNA-bd_sf"/>
</dbReference>
<feature type="compositionally biased region" description="Polar residues" evidence="1">
    <location>
        <begin position="618"/>
        <end position="631"/>
    </location>
</feature>
<feature type="domain" description="BHLH" evidence="2">
    <location>
        <begin position="409"/>
        <end position="484"/>
    </location>
</feature>
<dbReference type="InterPro" id="IPR031348">
    <property type="entry name" value="PigL_N"/>
</dbReference>
<dbReference type="InterPro" id="IPR039327">
    <property type="entry name" value="CON7-like"/>
</dbReference>
<sequence length="1136" mass="128462">MSGLEIVGIAASIIQIADLGTKLSVKLFSFYRQIQNANQAIQHLSSDIALTCAILRELGDSLKQDETSKLCSPEAHLTARQMLKQCEQVLRQIQTMIDESHTSGKSRWQQATSKIRNVLNEPDINRMRENLERLKSTMLLLLNVIMFAGQIRHNHIPEMLNEQRNLIEILLKEKAHVKTAHVETIDSNPTICLASLPQAAKPAISFQKNSLTVSDQELQDYNSLIRAMLREIDGCKSKLEMSRHSRIRDGVLNVHSSEIVHFQRNYGSSVFQYFDDSIFDDSSVSQPVTTGNLDISPDPLPENDSKRPKYDHVDSYFSPLCSPAVRPHDFQAADLSGLTFSDLSVSQRAVRPEQRPRISPNLRPLMDYRDNTPQDSLFISTKTKYEQIINGTQIPGVSYPTITSTGLSSKRTSHKIGEQGRRNRFSCAIKELKAFIPATFIRDTQNQTQASSCVETGEKEMKEISQTSSNAFLLEMAIHYIKEFQLVLKEPDPSVETDAHAKLSSEHDALEVSKEGPRRRINAALKEIESLIPSDLVRPRMVKDNAISEVKPESNTEKEPIVRARSKATIVEMTVDYIKEMQQNIKGTSDNLALRLLPPLAPSPDGHAEPSGKEQRSESTGGQDEPTQVSSRKPERPMIPTEEVALPAPRNPPSTGDPKLCEVETSQGDDLRERVCLPDAWEDIEAQTQRYKTHGSTTKIHQSSHKDGWSHISHMRKRKFSAVDTPSTAAMAFEPLIEDHHDMSESVKPEDSPLEVSSEQHSELFTDLSWPSSFEKALKRWTNLEQNEINMGMPVTPTAIMPISEPLTPSFRPLSTELPKPPVPYSAKWRFTVKSHTAPRPTPVMRGCCINSESDRAERRKLRPVDRCLKHPPLPGKEGYDTVSFEVIDLLKGGDGHNSQVFTVRLLDFETTSQFLPPKGTVLVAKIYDPLYFDDDEGYLNPFLCVNKYYSHEANVYMALSEFQGKGIPRYYGSYSLSLPVNSVHTRTVRMVLVEHIKGITMADARPSNFSTLVRQSMLKSIIDLESRIFERDIWLTDLEPRNVIISSPDSDRPSVVFIDFAHALFNRRRDDPPVLQLDYFLGEYVSPVLRWKEIRGKGDSFSGWIDWNWDPWLEAEFANTVSSIKPGMRERWPDE</sequence>
<feature type="compositionally biased region" description="Basic and acidic residues" evidence="1">
    <location>
        <begin position="606"/>
        <end position="617"/>
    </location>
</feature>
<dbReference type="GO" id="GO:0006355">
    <property type="term" value="P:regulation of DNA-templated transcription"/>
    <property type="evidence" value="ECO:0007669"/>
    <property type="project" value="InterPro"/>
</dbReference>
<dbReference type="InterPro" id="IPR011009">
    <property type="entry name" value="Kinase-like_dom_sf"/>
</dbReference>
<dbReference type="SUPFAM" id="SSF47459">
    <property type="entry name" value="HLH, helix-loop-helix DNA-binding domain"/>
    <property type="match status" value="2"/>
</dbReference>
<name>A0A1S9RYW4_PENBI</name>
<dbReference type="Pfam" id="PF00010">
    <property type="entry name" value="HLH"/>
    <property type="match status" value="1"/>
</dbReference>
<evidence type="ECO:0000259" key="2">
    <source>
        <dbReference type="PROSITE" id="PS50888"/>
    </source>
</evidence>